<organism evidence="1 2">
    <name type="scientific">Chondromyces crocatus</name>
    <dbReference type="NCBI Taxonomy" id="52"/>
    <lineage>
        <taxon>Bacteria</taxon>
        <taxon>Pseudomonadati</taxon>
        <taxon>Myxococcota</taxon>
        <taxon>Polyangia</taxon>
        <taxon>Polyangiales</taxon>
        <taxon>Polyangiaceae</taxon>
        <taxon>Chondromyces</taxon>
    </lineage>
</organism>
<evidence type="ECO:0000313" key="2">
    <source>
        <dbReference type="Proteomes" id="UP000067626"/>
    </source>
</evidence>
<protein>
    <recommendedName>
        <fullName evidence="3">4Fe-4S ferredoxin-type domain-containing protein</fullName>
    </recommendedName>
</protein>
<dbReference type="KEGG" id="ccro:CMC5_012450"/>
<proteinExistence type="predicted"/>
<dbReference type="PATRIC" id="fig|52.7.peg.1326"/>
<dbReference type="AlphaFoldDB" id="A0A0K1E8D4"/>
<gene>
    <name evidence="1" type="ORF">CMC5_012450</name>
</gene>
<dbReference type="Proteomes" id="UP000067626">
    <property type="component" value="Chromosome"/>
</dbReference>
<evidence type="ECO:0008006" key="3">
    <source>
        <dbReference type="Google" id="ProtNLM"/>
    </source>
</evidence>
<dbReference type="OrthoDB" id="8279740at2"/>
<sequence length="246" mass="26782">MRPPEPTPALAAPSWDDLVAACASRGLRVRGAFHTTLDDALPDVDGAPAATLALLGNAGSSMWEAFERARAARPTLAGLDAWTLETVTALAHDLGARPVFPFEGPPYHPFQRWAQRAEPVHPSPLGMLIHPEFGLWHAYRAALLFAARIDLPPRDETPSPCATCVDRPCLGGCPVRAFSDDPSRGYDVLACVTHLRTVPDPGCMTQACLARRACPVGRAYVYVAPQRAHHMRAFRESCEQFLPERT</sequence>
<accession>A0A0K1E8D4</accession>
<dbReference type="STRING" id="52.CMC5_012450"/>
<name>A0A0K1E8D4_CHOCO</name>
<reference evidence="1 2" key="1">
    <citation type="submission" date="2015-07" db="EMBL/GenBank/DDBJ databases">
        <title>Genome analysis of myxobacterium Chondromyces crocatus Cm c5 reveals a high potential for natural compound synthesis and the genetic basis for the loss of fruiting body formation.</title>
        <authorList>
            <person name="Zaburannyi N."/>
            <person name="Bunk B."/>
            <person name="Maier J."/>
            <person name="Overmann J."/>
            <person name="Mueller R."/>
        </authorList>
    </citation>
    <scope>NUCLEOTIDE SEQUENCE [LARGE SCALE GENOMIC DNA]</scope>
    <source>
        <strain evidence="1 2">Cm c5</strain>
    </source>
</reference>
<keyword evidence="2" id="KW-1185">Reference proteome</keyword>
<dbReference type="RefSeq" id="WP_050429526.1">
    <property type="nucleotide sequence ID" value="NZ_CP012159.1"/>
</dbReference>
<evidence type="ECO:0000313" key="1">
    <source>
        <dbReference type="EMBL" id="AKT37115.1"/>
    </source>
</evidence>
<dbReference type="EMBL" id="CP012159">
    <property type="protein sequence ID" value="AKT37115.1"/>
    <property type="molecule type" value="Genomic_DNA"/>
</dbReference>